<dbReference type="SUPFAM" id="SSF48208">
    <property type="entry name" value="Six-hairpin glycosidases"/>
    <property type="match status" value="1"/>
</dbReference>
<protein>
    <submittedName>
        <fullName evidence="8">Redoxin domain-containing protein</fullName>
    </submittedName>
</protein>
<keyword evidence="6" id="KW-1133">Transmembrane helix</keyword>
<name>A0A7V7QM65_9FIRM</name>
<dbReference type="Proteomes" id="UP000461768">
    <property type="component" value="Unassembled WGS sequence"/>
</dbReference>
<dbReference type="EMBL" id="WAGX01000004">
    <property type="protein sequence ID" value="KAB1439455.1"/>
    <property type="molecule type" value="Genomic_DNA"/>
</dbReference>
<feature type="transmembrane region" description="Helical" evidence="6">
    <location>
        <begin position="12"/>
        <end position="33"/>
    </location>
</feature>
<sequence length="544" mass="62538">MMDNGWLKKLERILLVVFMLLGIVVVIGGVLLIRLDNIKKQEEKTKDEEIVEEETYDWEAGLSDHTLWLPENCKIYSKVPEFRFTDEQGVSRSITQFEGKPVVVVFWASWCSDCKEQMPFMKDYMQLSKNYEDVTFLFINKTDGERETKESAISYFNELGANGELFFDEDLTAYEQLGIHNIPTTLFLDANGIISAWSPKQITKESEFDALLNKALNGGSDATKTFIIKNLMDEFGGIHSVYDLERGKTFSSDILSESQGAMLEYAVLSKNQELFDRILDFIRTNLWEEGLTSWQIKENKTSTVNALIDDFRIYQALEEASGIWSGYEDILNHFREKLLKYGLKNGRFVDFYNAKSKEYANRFTLCYADFKAMEQLSKSKEEVISAYESSKEIVLNGQISDTFPLFYSWYNYKERKYEKDDLNSAEAMVTLLHLAEVDLLPNNTLKWLKTQMKQSGVKARYTIEGKVVEGYNYDSTAVYALVAMIGVEVGDFDLVNQAIKKMEKMRIDDTNYSYNGAFGMEDGSGITSFDQVMPLLAYMKIYGK</sequence>
<dbReference type="OrthoDB" id="1779554at2"/>
<dbReference type="CDD" id="cd02966">
    <property type="entry name" value="TlpA_like_family"/>
    <property type="match status" value="1"/>
</dbReference>
<dbReference type="Gene3D" id="1.50.10.10">
    <property type="match status" value="1"/>
</dbReference>
<dbReference type="GO" id="GO:0030313">
    <property type="term" value="C:cell envelope"/>
    <property type="evidence" value="ECO:0007669"/>
    <property type="project" value="UniProtKB-SubCell"/>
</dbReference>
<evidence type="ECO:0000256" key="1">
    <source>
        <dbReference type="ARBA" id="ARBA00004196"/>
    </source>
</evidence>
<comment type="subcellular location">
    <subcellularLocation>
        <location evidence="1">Cell envelope</location>
    </subcellularLocation>
</comment>
<evidence type="ECO:0000313" key="8">
    <source>
        <dbReference type="EMBL" id="KAB1439455.1"/>
    </source>
</evidence>
<reference evidence="8 9" key="2">
    <citation type="submission" date="2020-02" db="EMBL/GenBank/DDBJ databases">
        <title>Candidatus Galacturonibacter soehngenii shows hetero-acetogenic catabolism of galacturonic acid but lacks a canonical carbon monoxide dehydrogenase/acetyl-CoA synthase complex.</title>
        <authorList>
            <person name="Diender M."/>
            <person name="Stouten G.R."/>
            <person name="Petersen J.F."/>
            <person name="Nielsen P.H."/>
            <person name="Dueholm M.S."/>
            <person name="Pronk J.T."/>
            <person name="Van Loosdrecht M.C.M."/>
        </authorList>
    </citation>
    <scope>NUCLEOTIDE SEQUENCE [LARGE SCALE GENOMIC DNA]</scope>
    <source>
        <strain evidence="8">GalUA</strain>
    </source>
</reference>
<dbReference type="InterPro" id="IPR012341">
    <property type="entry name" value="6hp_glycosidase-like_sf"/>
</dbReference>
<dbReference type="AlphaFoldDB" id="A0A7V7QM65"/>
<dbReference type="Gene3D" id="3.40.30.10">
    <property type="entry name" value="Glutaredoxin"/>
    <property type="match status" value="1"/>
</dbReference>
<comment type="caution">
    <text evidence="8">The sequence shown here is derived from an EMBL/GenBank/DDBJ whole genome shotgun (WGS) entry which is preliminary data.</text>
</comment>
<dbReference type="InterPro" id="IPR050553">
    <property type="entry name" value="Thioredoxin_ResA/DsbE_sf"/>
</dbReference>
<evidence type="ECO:0000256" key="5">
    <source>
        <dbReference type="ARBA" id="ARBA00023284"/>
    </source>
</evidence>
<dbReference type="InterPro" id="IPR008928">
    <property type="entry name" value="6-hairpin_glycosidase_sf"/>
</dbReference>
<dbReference type="PANTHER" id="PTHR42852:SF6">
    <property type="entry name" value="THIOL:DISULFIDE INTERCHANGE PROTEIN DSBE"/>
    <property type="match status" value="1"/>
</dbReference>
<evidence type="ECO:0000256" key="2">
    <source>
        <dbReference type="ARBA" id="ARBA00022748"/>
    </source>
</evidence>
<reference evidence="8 9" key="1">
    <citation type="submission" date="2019-09" db="EMBL/GenBank/DDBJ databases">
        <authorList>
            <person name="Valk L.C."/>
        </authorList>
    </citation>
    <scope>NUCLEOTIDE SEQUENCE [LARGE SCALE GENOMIC DNA]</scope>
    <source>
        <strain evidence="8">GalUA</strain>
    </source>
</reference>
<keyword evidence="5" id="KW-0676">Redox-active center</keyword>
<dbReference type="InterPro" id="IPR000866">
    <property type="entry name" value="AhpC/TSA"/>
</dbReference>
<evidence type="ECO:0000313" key="9">
    <source>
        <dbReference type="Proteomes" id="UP000461768"/>
    </source>
</evidence>
<dbReference type="Pfam" id="PF00578">
    <property type="entry name" value="AhpC-TSA"/>
    <property type="match status" value="1"/>
</dbReference>
<proteinExistence type="predicted"/>
<evidence type="ECO:0000259" key="7">
    <source>
        <dbReference type="PROSITE" id="PS51352"/>
    </source>
</evidence>
<keyword evidence="9" id="KW-1185">Reference proteome</keyword>
<evidence type="ECO:0000256" key="4">
    <source>
        <dbReference type="ARBA" id="ARBA00023157"/>
    </source>
</evidence>
<dbReference type="PANTHER" id="PTHR42852">
    <property type="entry name" value="THIOL:DISULFIDE INTERCHANGE PROTEIN DSBE"/>
    <property type="match status" value="1"/>
</dbReference>
<organism evidence="8 9">
    <name type="scientific">Candidatus Galacturonatibacter soehngenii</name>
    <dbReference type="NCBI Taxonomy" id="2307010"/>
    <lineage>
        <taxon>Bacteria</taxon>
        <taxon>Bacillati</taxon>
        <taxon>Bacillota</taxon>
        <taxon>Clostridia</taxon>
        <taxon>Lachnospirales</taxon>
        <taxon>Lachnospiraceae</taxon>
        <taxon>Candidatus Galacturonatibacter</taxon>
    </lineage>
</organism>
<keyword evidence="2" id="KW-0201">Cytochrome c-type biogenesis</keyword>
<dbReference type="InterPro" id="IPR036249">
    <property type="entry name" value="Thioredoxin-like_sf"/>
</dbReference>
<keyword evidence="4" id="KW-1015">Disulfide bond</keyword>
<dbReference type="InterPro" id="IPR013766">
    <property type="entry name" value="Thioredoxin_domain"/>
</dbReference>
<dbReference type="PROSITE" id="PS51352">
    <property type="entry name" value="THIOREDOXIN_2"/>
    <property type="match status" value="1"/>
</dbReference>
<accession>A0A7V7QM65</accession>
<dbReference type="GO" id="GO:0017004">
    <property type="term" value="P:cytochrome complex assembly"/>
    <property type="evidence" value="ECO:0007669"/>
    <property type="project" value="UniProtKB-KW"/>
</dbReference>
<evidence type="ECO:0000256" key="6">
    <source>
        <dbReference type="SAM" id="Phobius"/>
    </source>
</evidence>
<feature type="domain" description="Thioredoxin" evidence="7">
    <location>
        <begin position="73"/>
        <end position="217"/>
    </location>
</feature>
<dbReference type="GO" id="GO:0005975">
    <property type="term" value="P:carbohydrate metabolic process"/>
    <property type="evidence" value="ECO:0007669"/>
    <property type="project" value="InterPro"/>
</dbReference>
<evidence type="ECO:0000256" key="3">
    <source>
        <dbReference type="ARBA" id="ARBA00022968"/>
    </source>
</evidence>
<dbReference type="GO" id="GO:0016209">
    <property type="term" value="F:antioxidant activity"/>
    <property type="evidence" value="ECO:0007669"/>
    <property type="project" value="InterPro"/>
</dbReference>
<gene>
    <name evidence="8" type="ORF">F7O84_03400</name>
</gene>
<dbReference type="SUPFAM" id="SSF52833">
    <property type="entry name" value="Thioredoxin-like"/>
    <property type="match status" value="1"/>
</dbReference>
<keyword evidence="6" id="KW-0472">Membrane</keyword>
<dbReference type="GO" id="GO:0016491">
    <property type="term" value="F:oxidoreductase activity"/>
    <property type="evidence" value="ECO:0007669"/>
    <property type="project" value="InterPro"/>
</dbReference>
<keyword evidence="3" id="KW-0735">Signal-anchor</keyword>
<keyword evidence="6" id="KW-0812">Transmembrane</keyword>